<comment type="pathway">
    <text evidence="3 4">Cofactor biosynthesis; coenzyme A biosynthesis; CoA from (R)-pantothenate: step 3/5.</text>
</comment>
<comment type="cofactor">
    <cofactor evidence="3">
        <name>Mg(2+)</name>
        <dbReference type="ChEBI" id="CHEBI:18420"/>
    </cofactor>
</comment>
<dbReference type="SUPFAM" id="SSF102645">
    <property type="entry name" value="CoaB-like"/>
    <property type="match status" value="1"/>
</dbReference>
<name>A0A0K1Q898_9BACT</name>
<sequence length="413" mass="42813">MSAPTKSAPLAGRVVALAVTGSIAAYKSVEVARLLVKAGAKVLPLMTHSATRFVGPVTLAGICGEAVALDMWDPAFSGEMHVSIATRADVIVIVPATADLLARLAQGRADDLVTATVLCAKGPVLAAPAMHPRMWTHPATVENVDALARQGRVRLIGPVDGPVASGESGMGRMADPESIVAEIGKALTSPARDLEGVRLVVTAGPTHEPLDPVRYLGNRSSGKMGFSIASRAIARGARVELVAGPVSLPTPSGARRHDVETAEQMQRALDGILGADLSGADALVMAAAVADFRPADPKTAKIKKGDGDPSAITLTKNPDLIAVIGARRKGPRPVLVAFALETGDDAAVVTYAQAKRTSKKVDLVVANAAHESLGRVTNRIAIVGKDGAGPFEEADKDDVADRILDRLRDQLRA</sequence>
<feature type="domain" description="DNA/pantothenate metabolism flavoprotein C-terminal" evidence="6">
    <location>
        <begin position="194"/>
        <end position="408"/>
    </location>
</feature>
<dbReference type="HAMAP" id="MF_02225">
    <property type="entry name" value="CoaBC"/>
    <property type="match status" value="1"/>
</dbReference>
<dbReference type="EMBL" id="CP012333">
    <property type="protein sequence ID" value="AKV02036.1"/>
    <property type="molecule type" value="Genomic_DNA"/>
</dbReference>
<proteinExistence type="inferred from homology"/>
<comment type="function">
    <text evidence="4">Catalyzes two steps in the biosynthesis of coenzyme A. In the first step cysteine is conjugated to 4'-phosphopantothenate to form 4-phosphopantothenoylcysteine, in the latter compound is decarboxylated to form 4'-phosphopantotheine.</text>
</comment>
<evidence type="ECO:0000313" key="7">
    <source>
        <dbReference type="EMBL" id="AKV02036.1"/>
    </source>
</evidence>
<dbReference type="KEGG" id="llu:AKJ09_08699"/>
<dbReference type="InterPro" id="IPR036551">
    <property type="entry name" value="Flavin_trans-like"/>
</dbReference>
<dbReference type="GO" id="GO:0004632">
    <property type="term" value="F:phosphopantothenate--cysteine ligase activity"/>
    <property type="evidence" value="ECO:0007669"/>
    <property type="project" value="UniProtKB-UniRule"/>
</dbReference>
<keyword evidence="8" id="KW-1185">Reference proteome</keyword>
<feature type="binding site" evidence="3">
    <location>
        <position position="301"/>
    </location>
    <ligand>
        <name>CTP</name>
        <dbReference type="ChEBI" id="CHEBI:37563"/>
    </ligand>
</feature>
<evidence type="ECO:0000259" key="6">
    <source>
        <dbReference type="Pfam" id="PF04127"/>
    </source>
</evidence>
<reference evidence="7 8" key="1">
    <citation type="submission" date="2015-08" db="EMBL/GenBank/DDBJ databases">
        <authorList>
            <person name="Babu N.S."/>
            <person name="Beckwith C.J."/>
            <person name="Beseler K.G."/>
            <person name="Brison A."/>
            <person name="Carone J.V."/>
            <person name="Caskin T.P."/>
            <person name="Diamond M."/>
            <person name="Durham M.E."/>
            <person name="Foxe J.M."/>
            <person name="Go M."/>
            <person name="Henderson B.A."/>
            <person name="Jones I.B."/>
            <person name="McGettigan J.A."/>
            <person name="Micheletti S.J."/>
            <person name="Nasrallah M.E."/>
            <person name="Ortiz D."/>
            <person name="Piller C.R."/>
            <person name="Privatt S.R."/>
            <person name="Schneider S.L."/>
            <person name="Sharp S."/>
            <person name="Smith T.C."/>
            <person name="Stanton J.D."/>
            <person name="Ullery H.E."/>
            <person name="Wilson R.J."/>
            <person name="Serrano M.G."/>
            <person name="Buck G."/>
            <person name="Lee V."/>
            <person name="Wang Y."/>
            <person name="Carvalho R."/>
            <person name="Voegtly L."/>
            <person name="Shi R."/>
            <person name="Duckworth R."/>
            <person name="Johnson A."/>
            <person name="Loviza R."/>
            <person name="Walstead R."/>
            <person name="Shah Z."/>
            <person name="Kiflezghi M."/>
            <person name="Wade K."/>
            <person name="Ball S.L."/>
            <person name="Bradley K.W."/>
            <person name="Asai D.J."/>
            <person name="Bowman C.A."/>
            <person name="Russell D.A."/>
            <person name="Pope W.H."/>
            <person name="Jacobs-Sera D."/>
            <person name="Hendrix R.W."/>
            <person name="Hatfull G.F."/>
        </authorList>
    </citation>
    <scope>NUCLEOTIDE SEQUENCE [LARGE SCALE GENOMIC DNA]</scope>
    <source>
        <strain evidence="7 8">DSM 27648</strain>
    </source>
</reference>
<dbReference type="NCBIfam" id="TIGR00521">
    <property type="entry name" value="coaBC_dfp"/>
    <property type="match status" value="1"/>
</dbReference>
<dbReference type="SUPFAM" id="SSF52507">
    <property type="entry name" value="Homo-oligomeric flavin-containing Cys decarboxylases, HFCD"/>
    <property type="match status" value="1"/>
</dbReference>
<comment type="catalytic activity">
    <reaction evidence="3 4">
        <text>N-[(R)-4-phosphopantothenoyl]-L-cysteine + H(+) = (R)-4'-phosphopantetheine + CO2</text>
        <dbReference type="Rhea" id="RHEA:16793"/>
        <dbReference type="ChEBI" id="CHEBI:15378"/>
        <dbReference type="ChEBI" id="CHEBI:16526"/>
        <dbReference type="ChEBI" id="CHEBI:59458"/>
        <dbReference type="ChEBI" id="CHEBI:61723"/>
        <dbReference type="EC" id="4.1.1.36"/>
    </reaction>
</comment>
<feature type="binding site" evidence="3">
    <location>
        <begin position="318"/>
        <end position="321"/>
    </location>
    <ligand>
        <name>CTP</name>
        <dbReference type="ChEBI" id="CHEBI:37563"/>
    </ligand>
</feature>
<dbReference type="InterPro" id="IPR005252">
    <property type="entry name" value="CoaBC"/>
</dbReference>
<keyword evidence="3 4" id="KW-0285">Flavoprotein</keyword>
<comment type="similarity">
    <text evidence="3 4">In the N-terminal section; belongs to the HFCD (homo-oligomeric flavin containing Cys decarboxylase) superfamily.</text>
</comment>
<dbReference type="InterPro" id="IPR003382">
    <property type="entry name" value="Flavoprotein"/>
</dbReference>
<dbReference type="PANTHER" id="PTHR14359:SF6">
    <property type="entry name" value="PHOSPHOPANTOTHENOYLCYSTEINE DECARBOXYLASE"/>
    <property type="match status" value="1"/>
</dbReference>
<dbReference type="InterPro" id="IPR035929">
    <property type="entry name" value="CoaB-like_sf"/>
</dbReference>
<dbReference type="STRING" id="1391654.AKJ09_08699"/>
<gene>
    <name evidence="3" type="primary">coaBC</name>
    <name evidence="7" type="ORF">AKJ09_08699</name>
</gene>
<comment type="similarity">
    <text evidence="3 4">In the C-terminal section; belongs to the PPC synthetase family.</text>
</comment>
<dbReference type="Proteomes" id="UP000064967">
    <property type="component" value="Chromosome"/>
</dbReference>
<dbReference type="PATRIC" id="fig|1391654.3.peg.8809"/>
<feature type="region of interest" description="Phosphopantothenoylcysteine decarboxylase" evidence="3">
    <location>
        <begin position="1"/>
        <end position="198"/>
    </location>
</feature>
<feature type="binding site" evidence="3">
    <location>
        <position position="338"/>
    </location>
    <ligand>
        <name>CTP</name>
        <dbReference type="ChEBI" id="CHEBI:37563"/>
    </ligand>
</feature>
<dbReference type="GO" id="GO:0071513">
    <property type="term" value="C:phosphopantothenoylcysteine decarboxylase complex"/>
    <property type="evidence" value="ECO:0007669"/>
    <property type="project" value="TreeGrafter"/>
</dbReference>
<keyword evidence="2 3" id="KW-0456">Lyase</keyword>
<dbReference type="AlphaFoldDB" id="A0A0K1Q898"/>
<keyword evidence="3 4" id="KW-0436">Ligase</keyword>
<feature type="region of interest" description="Phosphopantothenate--cysteine ligase" evidence="3">
    <location>
        <begin position="199"/>
        <end position="413"/>
    </location>
</feature>
<evidence type="ECO:0000256" key="4">
    <source>
        <dbReference type="RuleBase" id="RU364078"/>
    </source>
</evidence>
<dbReference type="RefSeq" id="WP_146653013.1">
    <property type="nucleotide sequence ID" value="NZ_CP012333.1"/>
</dbReference>
<evidence type="ECO:0000256" key="2">
    <source>
        <dbReference type="ARBA" id="ARBA00023239"/>
    </source>
</evidence>
<evidence type="ECO:0000256" key="3">
    <source>
        <dbReference type="HAMAP-Rule" id="MF_02225"/>
    </source>
</evidence>
<evidence type="ECO:0000259" key="5">
    <source>
        <dbReference type="Pfam" id="PF02441"/>
    </source>
</evidence>
<dbReference type="GO" id="GO:0015937">
    <property type="term" value="P:coenzyme A biosynthetic process"/>
    <property type="evidence" value="ECO:0007669"/>
    <property type="project" value="UniProtKB-UniRule"/>
</dbReference>
<keyword evidence="3" id="KW-0511">Multifunctional enzyme</keyword>
<dbReference type="Pfam" id="PF02441">
    <property type="entry name" value="Flavoprotein"/>
    <property type="match status" value="1"/>
</dbReference>
<keyword evidence="3" id="KW-0460">Magnesium</keyword>
<dbReference type="Gene3D" id="3.40.50.10300">
    <property type="entry name" value="CoaB-like"/>
    <property type="match status" value="1"/>
</dbReference>
<dbReference type="PANTHER" id="PTHR14359">
    <property type="entry name" value="HOMO-OLIGOMERIC FLAVIN CONTAINING CYS DECARBOXYLASE FAMILY"/>
    <property type="match status" value="1"/>
</dbReference>
<evidence type="ECO:0000313" key="8">
    <source>
        <dbReference type="Proteomes" id="UP000064967"/>
    </source>
</evidence>
<dbReference type="GO" id="GO:0015941">
    <property type="term" value="P:pantothenate catabolic process"/>
    <property type="evidence" value="ECO:0007669"/>
    <property type="project" value="InterPro"/>
</dbReference>
<comment type="caution">
    <text evidence="3">Lacks conserved residue(s) required for the propagation of feature annotation.</text>
</comment>
<accession>A0A0K1Q898</accession>
<dbReference type="EC" id="6.3.2.5" evidence="3"/>
<dbReference type="UniPathway" id="UPA00241">
    <property type="reaction ID" value="UER00353"/>
</dbReference>
<dbReference type="InterPro" id="IPR007085">
    <property type="entry name" value="DNA/pantothenate-metab_flavo_C"/>
</dbReference>
<dbReference type="Gene3D" id="3.40.50.1950">
    <property type="entry name" value="Flavin prenyltransferase-like"/>
    <property type="match status" value="1"/>
</dbReference>
<feature type="binding site" evidence="3">
    <location>
        <position position="291"/>
    </location>
    <ligand>
        <name>CTP</name>
        <dbReference type="ChEBI" id="CHEBI:37563"/>
    </ligand>
</feature>
<comment type="catalytic activity">
    <reaction evidence="3 4">
        <text>(R)-4'-phosphopantothenate + L-cysteine + CTP = N-[(R)-4-phosphopantothenoyl]-L-cysteine + CMP + diphosphate + H(+)</text>
        <dbReference type="Rhea" id="RHEA:19397"/>
        <dbReference type="ChEBI" id="CHEBI:10986"/>
        <dbReference type="ChEBI" id="CHEBI:15378"/>
        <dbReference type="ChEBI" id="CHEBI:33019"/>
        <dbReference type="ChEBI" id="CHEBI:35235"/>
        <dbReference type="ChEBI" id="CHEBI:37563"/>
        <dbReference type="ChEBI" id="CHEBI:59458"/>
        <dbReference type="ChEBI" id="CHEBI:60377"/>
        <dbReference type="EC" id="6.3.2.5"/>
    </reaction>
</comment>
<organism evidence="7 8">
    <name type="scientific">Labilithrix luteola</name>
    <dbReference type="NCBI Taxonomy" id="1391654"/>
    <lineage>
        <taxon>Bacteria</taxon>
        <taxon>Pseudomonadati</taxon>
        <taxon>Myxococcota</taxon>
        <taxon>Polyangia</taxon>
        <taxon>Polyangiales</taxon>
        <taxon>Labilitrichaceae</taxon>
        <taxon>Labilithrix</taxon>
    </lineage>
</organism>
<comment type="pathway">
    <text evidence="3 4">Cofactor biosynthesis; coenzyme A biosynthesis; CoA from (R)-pantothenate: step 2/5.</text>
</comment>
<comment type="cofactor">
    <cofactor evidence="3">
        <name>FMN</name>
        <dbReference type="ChEBI" id="CHEBI:58210"/>
    </cofactor>
    <text evidence="3">Binds 1 FMN per subunit.</text>
</comment>
<keyword evidence="3 4" id="KW-0288">FMN</keyword>
<feature type="binding site" evidence="3">
    <location>
        <position position="359"/>
    </location>
    <ligand>
        <name>CTP</name>
        <dbReference type="ChEBI" id="CHEBI:37563"/>
    </ligand>
</feature>
<dbReference type="EC" id="4.1.1.36" evidence="3"/>
<dbReference type="OrthoDB" id="9802554at2"/>
<feature type="domain" description="Flavoprotein" evidence="5">
    <location>
        <begin position="15"/>
        <end position="184"/>
    </location>
</feature>
<keyword evidence="1 3" id="KW-0210">Decarboxylase</keyword>
<comment type="function">
    <text evidence="3">Catalyzes two sequential steps in the biosynthesis of coenzyme A. In the first step cysteine is conjugated to 4'-phosphopantothenate to form 4-phosphopantothenoylcysteine. In the second step the latter compound is decarboxylated to form 4'-phosphopantotheine.</text>
</comment>
<feature type="binding site" evidence="3">
    <location>
        <position position="355"/>
    </location>
    <ligand>
        <name>CTP</name>
        <dbReference type="ChEBI" id="CHEBI:37563"/>
    </ligand>
</feature>
<protein>
    <recommendedName>
        <fullName evidence="3">Coenzyme A biosynthesis bifunctional protein CoaBC</fullName>
    </recommendedName>
    <alternativeName>
        <fullName evidence="3">DNA/pantothenate metabolism flavoprotein</fullName>
    </alternativeName>
    <alternativeName>
        <fullName evidence="3">Phosphopantothenoylcysteine synthetase/decarboxylase</fullName>
        <shortName evidence="3">PPCS-PPCDC</shortName>
    </alternativeName>
    <domain>
        <recommendedName>
            <fullName evidence="3">Phosphopantothenoylcysteine decarboxylase</fullName>
            <shortName evidence="3">PPC decarboxylase</shortName>
            <shortName evidence="3">PPC-DC</shortName>
            <ecNumber evidence="3">4.1.1.36</ecNumber>
        </recommendedName>
        <alternativeName>
            <fullName evidence="3">CoaC</fullName>
        </alternativeName>
    </domain>
    <domain>
        <recommendedName>
            <fullName evidence="3">Phosphopantothenate--cysteine ligase</fullName>
            <ecNumber evidence="3">6.3.2.5</ecNumber>
        </recommendedName>
        <alternativeName>
            <fullName evidence="3">CoaB</fullName>
        </alternativeName>
        <alternativeName>
            <fullName evidence="3">Phosphopantothenoylcysteine synthetase</fullName>
            <shortName evidence="3">PPC synthetase</shortName>
            <shortName evidence="3">PPC-S</shortName>
        </alternativeName>
    </domain>
</protein>
<evidence type="ECO:0000256" key="1">
    <source>
        <dbReference type="ARBA" id="ARBA00022793"/>
    </source>
</evidence>
<dbReference type="GO" id="GO:0046872">
    <property type="term" value="F:metal ion binding"/>
    <property type="evidence" value="ECO:0007669"/>
    <property type="project" value="UniProtKB-KW"/>
</dbReference>
<dbReference type="GO" id="GO:0004633">
    <property type="term" value="F:phosphopantothenoylcysteine decarboxylase activity"/>
    <property type="evidence" value="ECO:0007669"/>
    <property type="project" value="UniProtKB-UniRule"/>
</dbReference>
<dbReference type="GO" id="GO:0010181">
    <property type="term" value="F:FMN binding"/>
    <property type="evidence" value="ECO:0007669"/>
    <property type="project" value="UniProtKB-UniRule"/>
</dbReference>
<keyword evidence="3" id="KW-0479">Metal-binding</keyword>
<dbReference type="Pfam" id="PF04127">
    <property type="entry name" value="DFP"/>
    <property type="match status" value="1"/>
</dbReference>